<dbReference type="InParanoid" id="B0X5F2"/>
<dbReference type="VEuPathDB" id="VectorBase:CQUJHB014417"/>
<dbReference type="GO" id="GO:0009328">
    <property type="term" value="C:phenylalanine-tRNA ligase complex"/>
    <property type="evidence" value="ECO:0007669"/>
    <property type="project" value="TreeGrafter"/>
</dbReference>
<dbReference type="Gene3D" id="3.30.56.10">
    <property type="match status" value="1"/>
</dbReference>
<dbReference type="OrthoDB" id="1698572at2759"/>
<dbReference type="GO" id="GO:0003723">
    <property type="term" value="F:RNA binding"/>
    <property type="evidence" value="ECO:0007669"/>
    <property type="project" value="InterPro"/>
</dbReference>
<dbReference type="GO" id="GO:0000287">
    <property type="term" value="F:magnesium ion binding"/>
    <property type="evidence" value="ECO:0007669"/>
    <property type="project" value="InterPro"/>
</dbReference>
<dbReference type="STRING" id="7176.B0X5F2"/>
<dbReference type="GO" id="GO:0004826">
    <property type="term" value="F:phenylalanine-tRNA ligase activity"/>
    <property type="evidence" value="ECO:0007669"/>
    <property type="project" value="InterPro"/>
</dbReference>
<reference evidence="2" key="1">
    <citation type="submission" date="2007-03" db="EMBL/GenBank/DDBJ databases">
        <title>Annotation of Culex pipiens quinquefasciatus.</title>
        <authorList>
            <consortium name="The Broad Institute Genome Sequencing Platform"/>
            <person name="Atkinson P.W."/>
            <person name="Hemingway J."/>
            <person name="Christensen B.M."/>
            <person name="Higgs S."/>
            <person name="Kodira C."/>
            <person name="Hannick L."/>
            <person name="Megy K."/>
            <person name="O'Leary S."/>
            <person name="Pearson M."/>
            <person name="Haas B.J."/>
            <person name="Mauceli E."/>
            <person name="Wortman J.R."/>
            <person name="Lee N.H."/>
            <person name="Guigo R."/>
            <person name="Stanke M."/>
            <person name="Alvarado L."/>
            <person name="Amedeo P."/>
            <person name="Antoine C.H."/>
            <person name="Arensburger P."/>
            <person name="Bidwell S.L."/>
            <person name="Crawford M."/>
            <person name="Camaro F."/>
            <person name="Devon K."/>
            <person name="Engels R."/>
            <person name="Hammond M."/>
            <person name="Howarth C."/>
            <person name="Koehrsen M."/>
            <person name="Lawson D."/>
            <person name="Montgomery P."/>
            <person name="Nene V."/>
            <person name="Nusbaum C."/>
            <person name="Puiu D."/>
            <person name="Romero-Severson J."/>
            <person name="Severson D.W."/>
            <person name="Shumway M."/>
            <person name="Sisk P."/>
            <person name="Stolte C."/>
            <person name="Zeng Q."/>
            <person name="Eisenstadt E."/>
            <person name="Fraser-Liggett C."/>
            <person name="Strausberg R."/>
            <person name="Galagan J."/>
            <person name="Birren B."/>
            <person name="Collins F.H."/>
        </authorList>
    </citation>
    <scope>NUCLEOTIDE SEQUENCE [LARGE SCALE GENOMIC DNA]</scope>
    <source>
        <strain evidence="2">JHB</strain>
    </source>
</reference>
<dbReference type="InterPro" id="IPR045060">
    <property type="entry name" value="Phe-tRNA-ligase_IIc_bsu"/>
</dbReference>
<feature type="domain" description="B5" evidence="1">
    <location>
        <begin position="217"/>
        <end position="309"/>
    </location>
</feature>
<dbReference type="InterPro" id="IPR005147">
    <property type="entry name" value="tRNA_synthase_B5-dom"/>
</dbReference>
<accession>B0X5F2</accession>
<dbReference type="PANTHER" id="PTHR10947:SF0">
    <property type="entry name" value="PHENYLALANINE--TRNA LIGASE BETA SUBUNIT"/>
    <property type="match status" value="1"/>
</dbReference>
<keyword evidence="2" id="KW-0436">Ligase</keyword>
<dbReference type="SMART" id="SM00874">
    <property type="entry name" value="B5"/>
    <property type="match status" value="1"/>
</dbReference>
<dbReference type="Proteomes" id="UP000002320">
    <property type="component" value="Unassembled WGS sequence"/>
</dbReference>
<name>B0X5F2_CULQU</name>
<gene>
    <name evidence="3" type="primary">6047879</name>
    <name evidence="2" type="ORF">CpipJ_CPIJ014573</name>
</gene>
<dbReference type="KEGG" id="cqu:CpipJ_CPIJ014573"/>
<dbReference type="EMBL" id="DS232376">
    <property type="protein sequence ID" value="EDS40837.1"/>
    <property type="molecule type" value="Genomic_DNA"/>
</dbReference>
<dbReference type="EnsemblMetazoa" id="CPIJ014573-RA">
    <property type="protein sequence ID" value="CPIJ014573-PA"/>
    <property type="gene ID" value="CPIJ014573"/>
</dbReference>
<dbReference type="VEuPathDB" id="VectorBase:CPIJ014573"/>
<dbReference type="eggNOG" id="KOG2472">
    <property type="taxonomic scope" value="Eukaryota"/>
</dbReference>
<dbReference type="Gene3D" id="3.50.40.10">
    <property type="entry name" value="Phenylalanyl-trna Synthetase, Chain B, domain 3"/>
    <property type="match status" value="1"/>
</dbReference>
<proteinExistence type="predicted"/>
<dbReference type="SUPFAM" id="SSF46955">
    <property type="entry name" value="Putative DNA-binding domain"/>
    <property type="match status" value="1"/>
</dbReference>
<dbReference type="AlphaFoldDB" id="B0X5F2"/>
<dbReference type="PROSITE" id="PS51483">
    <property type="entry name" value="B5"/>
    <property type="match status" value="1"/>
</dbReference>
<protein>
    <submittedName>
        <fullName evidence="2 3">Phenylalanyl-tRNA synthetase beta chain</fullName>
    </submittedName>
</protein>
<dbReference type="PANTHER" id="PTHR10947">
    <property type="entry name" value="PHENYLALANYL-TRNA SYNTHETASE BETA CHAIN AND LEUCINE-RICH REPEAT-CONTAINING PROTEIN 47"/>
    <property type="match status" value="1"/>
</dbReference>
<reference evidence="3" key="2">
    <citation type="submission" date="2020-05" db="UniProtKB">
        <authorList>
            <consortium name="EnsemblMetazoa"/>
        </authorList>
    </citation>
    <scope>IDENTIFICATION</scope>
    <source>
        <strain evidence="3">JHB</strain>
    </source>
</reference>
<dbReference type="HOGENOM" id="CLU_042578_0_0_1"/>
<evidence type="ECO:0000259" key="1">
    <source>
        <dbReference type="PROSITE" id="PS51483"/>
    </source>
</evidence>
<evidence type="ECO:0000313" key="4">
    <source>
        <dbReference type="Proteomes" id="UP000002320"/>
    </source>
</evidence>
<evidence type="ECO:0000313" key="3">
    <source>
        <dbReference type="EnsemblMetazoa" id="CPIJ014573-PA"/>
    </source>
</evidence>
<sequence>MRYRYISATHVRASDHADTRDGDLWAVRSTDLPAVKPPCGNGDRLWNPNQCFRPVGVSADTGEAPSTVGCCRTSEPSLETRTGARGRRTGVLLTSTERKLCFEFALELDEVTTEKQMIRTDGCGQGCENGLVQGLQVKEFPEFKKVASAKGPPQKLIVTEATKQFWPFALKAYFPIIRDSPVYPIVYDANGVVFSLPPIINGDHSKIGTTLVQNPDLAFRKETILTAKANVYIGIDESAEALTKMLNRLFPTTQKASNQLEVLNPPTRHDMLHVCDIEDVGAYGYNRIPKTLPATMHIARQCPLNKLTKQLHIEKTPAVHIANPKTLEFQVVRTSLIPGLPRKCTPRTRLPQLLPISALREPRFEELYPDRFPSARRRLRNLQFCACYSRIRVVHLVSRNALAEQIFMDWHQKFDQNSGCKPFLDCMANKTLKELLGHVEKYLESRTLAWVLQRPTKIRTIRWWICITRIRNGFRHQRRPQLELHWTGVQRRSVNQRC</sequence>
<dbReference type="InterPro" id="IPR020825">
    <property type="entry name" value="Phe-tRNA_synthase-like_B3/B4"/>
</dbReference>
<organism>
    <name type="scientific">Culex quinquefasciatus</name>
    <name type="common">Southern house mosquito</name>
    <name type="synonym">Culex pungens</name>
    <dbReference type="NCBI Taxonomy" id="7176"/>
    <lineage>
        <taxon>Eukaryota</taxon>
        <taxon>Metazoa</taxon>
        <taxon>Ecdysozoa</taxon>
        <taxon>Arthropoda</taxon>
        <taxon>Hexapoda</taxon>
        <taxon>Insecta</taxon>
        <taxon>Pterygota</taxon>
        <taxon>Neoptera</taxon>
        <taxon>Endopterygota</taxon>
        <taxon>Diptera</taxon>
        <taxon>Nematocera</taxon>
        <taxon>Culicoidea</taxon>
        <taxon>Culicidae</taxon>
        <taxon>Culicinae</taxon>
        <taxon>Culicini</taxon>
        <taxon>Culex</taxon>
        <taxon>Culex</taxon>
    </lineage>
</organism>
<keyword evidence="4" id="KW-1185">Reference proteome</keyword>
<evidence type="ECO:0000313" key="2">
    <source>
        <dbReference type="EMBL" id="EDS40837.1"/>
    </source>
</evidence>
<keyword evidence="2" id="KW-0030">Aminoacyl-tRNA synthetase</keyword>
<dbReference type="GO" id="GO:0005524">
    <property type="term" value="F:ATP binding"/>
    <property type="evidence" value="ECO:0007669"/>
    <property type="project" value="InterPro"/>
</dbReference>
<dbReference type="Pfam" id="PF03484">
    <property type="entry name" value="B5"/>
    <property type="match status" value="1"/>
</dbReference>
<dbReference type="GO" id="GO:0006432">
    <property type="term" value="P:phenylalanyl-tRNA aminoacylation"/>
    <property type="evidence" value="ECO:0007669"/>
    <property type="project" value="InterPro"/>
</dbReference>
<dbReference type="InterPro" id="IPR009061">
    <property type="entry name" value="DNA-bd_dom_put_sf"/>
</dbReference>